<keyword evidence="2" id="KW-0732">Signal</keyword>
<feature type="signal peptide" evidence="2">
    <location>
        <begin position="1"/>
        <end position="22"/>
    </location>
</feature>
<sequence>MATSVGLLGLMLLVSIAPCSLGDAVPEAGRPQQLGDVQPARPQPPTTDEDKRAWQDLQGAWGKRGWQDLQAGWGKRAWQDLGSAWGKRAWQDLNTGWGKRGWQDLQSGWGKRAWQDLQGGWGKRAWDDLRPMWGKRYLYPEPSDDETAEDDALPVAAVSLAEDEDDQASDDKRAWRALGGAWGKRSADWANFRGMKEEPGASSSEE</sequence>
<feature type="region of interest" description="Disordered" evidence="1">
    <location>
        <begin position="27"/>
        <end position="55"/>
    </location>
</feature>
<evidence type="ECO:0000256" key="1">
    <source>
        <dbReference type="SAM" id="MobiDB-lite"/>
    </source>
</evidence>
<reference evidence="3" key="1">
    <citation type="journal article" date="2018" name="J. Proteome Res.">
        <title>Transcriptomic and Neuropeptidomic Analysis of the Stick Insect, Carausius morosus.</title>
        <authorList>
            <person name="Liessem S"/>
            <person name="Ragionieri L"/>
            <person name="Neupert S"/>
            <person name="Buschges A"/>
            <person name="Predel R."/>
        </authorList>
    </citation>
    <scope>NUCLEOTIDE SEQUENCE</scope>
    <source>
        <strain evidence="3">Adult female</strain>
        <tissue evidence="3">Central nervous system</tissue>
    </source>
</reference>
<name>A0A6G4ZU61_CARMO</name>
<dbReference type="EMBL" id="GFAX01148736">
    <property type="protein sequence ID" value="NHI24446.1"/>
    <property type="molecule type" value="Transcribed_RNA"/>
</dbReference>
<protein>
    <submittedName>
        <fullName evidence="3">Myoinhibitory peptide</fullName>
    </submittedName>
</protein>
<accession>A0A6G4ZU61</accession>
<proteinExistence type="predicted"/>
<evidence type="ECO:0000256" key="2">
    <source>
        <dbReference type="SAM" id="SignalP"/>
    </source>
</evidence>
<evidence type="ECO:0000313" key="3">
    <source>
        <dbReference type="EMBL" id="NHI24446.1"/>
    </source>
</evidence>
<feature type="chain" id="PRO_5026184874" evidence="2">
    <location>
        <begin position="23"/>
        <end position="206"/>
    </location>
</feature>
<organism evidence="3">
    <name type="scientific">Carausius morosus</name>
    <name type="common">Indian stick insect</name>
    <name type="synonym">Dixippus morosus</name>
    <dbReference type="NCBI Taxonomy" id="7022"/>
    <lineage>
        <taxon>Eukaryota</taxon>
        <taxon>Metazoa</taxon>
        <taxon>Ecdysozoa</taxon>
        <taxon>Arthropoda</taxon>
        <taxon>Hexapoda</taxon>
        <taxon>Insecta</taxon>
        <taxon>Pterygota</taxon>
        <taxon>Neoptera</taxon>
        <taxon>Polyneoptera</taxon>
        <taxon>Phasmatodea</taxon>
        <taxon>Verophasmatodea</taxon>
        <taxon>Anareolatae</taxon>
        <taxon>Lonchodidae</taxon>
        <taxon>Lonchodinae</taxon>
        <taxon>Carausius</taxon>
    </lineage>
</organism>
<dbReference type="AlphaFoldDB" id="A0A6G4ZU61"/>